<dbReference type="AlphaFoldDB" id="A0A3M8DE27"/>
<protein>
    <submittedName>
        <fullName evidence="1">Uncharacterized protein</fullName>
    </submittedName>
</protein>
<gene>
    <name evidence="1" type="ORF">EDM58_01735</name>
</gene>
<accession>A0A3M8DE27</accession>
<dbReference type="EMBL" id="RHHT01000002">
    <property type="protein sequence ID" value="RNB86296.1"/>
    <property type="molecule type" value="Genomic_DNA"/>
</dbReference>
<organism evidence="1 2">
    <name type="scientific">Brevibacillus panacihumi</name>
    <dbReference type="NCBI Taxonomy" id="497735"/>
    <lineage>
        <taxon>Bacteria</taxon>
        <taxon>Bacillati</taxon>
        <taxon>Bacillota</taxon>
        <taxon>Bacilli</taxon>
        <taxon>Bacillales</taxon>
        <taxon>Paenibacillaceae</taxon>
        <taxon>Brevibacillus</taxon>
    </lineage>
</organism>
<dbReference type="Proteomes" id="UP000281915">
    <property type="component" value="Unassembled WGS sequence"/>
</dbReference>
<dbReference type="RefSeq" id="WP_122911789.1">
    <property type="nucleotide sequence ID" value="NZ_RHHT01000002.1"/>
</dbReference>
<proteinExistence type="predicted"/>
<sequence length="82" mass="9568">MERSFYYPVSWSEAHRYKSALDEESIPYEVLSPLDLPVLEEGQVAIVFPSIPLRSYVWVRTLFACDGIGYPDPFARQIWIKK</sequence>
<comment type="caution">
    <text evidence="1">The sequence shown here is derived from an EMBL/GenBank/DDBJ whole genome shotgun (WGS) entry which is preliminary data.</text>
</comment>
<evidence type="ECO:0000313" key="1">
    <source>
        <dbReference type="EMBL" id="RNB86296.1"/>
    </source>
</evidence>
<reference evidence="1 2" key="1">
    <citation type="submission" date="2018-10" db="EMBL/GenBank/DDBJ databases">
        <title>Phylogenomics of Brevibacillus.</title>
        <authorList>
            <person name="Dunlap C."/>
        </authorList>
    </citation>
    <scope>NUCLEOTIDE SEQUENCE [LARGE SCALE GENOMIC DNA]</scope>
    <source>
        <strain evidence="1 2">JCM 15085</strain>
    </source>
</reference>
<name>A0A3M8DE27_9BACL</name>
<evidence type="ECO:0000313" key="2">
    <source>
        <dbReference type="Proteomes" id="UP000281915"/>
    </source>
</evidence>